<proteinExistence type="predicted"/>
<organism evidence="1 2">
    <name type="scientific">Plasmodium ovale curtisi</name>
    <dbReference type="NCBI Taxonomy" id="864141"/>
    <lineage>
        <taxon>Eukaryota</taxon>
        <taxon>Sar</taxon>
        <taxon>Alveolata</taxon>
        <taxon>Apicomplexa</taxon>
        <taxon>Aconoidasida</taxon>
        <taxon>Haemosporida</taxon>
        <taxon>Plasmodiidae</taxon>
        <taxon>Plasmodium</taxon>
        <taxon>Plasmodium (Plasmodium)</taxon>
    </lineage>
</organism>
<dbReference type="AlphaFoldDB" id="A0A1A8WQH9"/>
<sequence>MTRTQGTGEETYRFCRNSPYYEMVVKNINRVEDILEKDVQKEDEQQKKDVENVKSACNSFSYDVCSFEKLSSEDICKKILYMYIFLDNAQRLWKKPSTITNEDLDFLNYWLNVKLKDKSSNASMCIGKFIEKIKSQGTDFISREINLEKHLHVIDPSKLENMEILCELYDTKKKITDIMFDLDITDDEKKLCPGHLEKCHDKYIEGMYNCRNGYDDFCKAIKNFERDYNYIIEKEKDESGQCKTSEYFQLLDYDSFVEKPRRIMTIKFLSSPLILSFVIPLLYKYTPLGPLLRTKINAVKNRWMNPDKNREELLLSSTDIEDNISDNGDYNIGYYSGTN</sequence>
<accession>A0A1A8WQH9</accession>
<reference evidence="2" key="1">
    <citation type="submission" date="2016-05" db="EMBL/GenBank/DDBJ databases">
        <authorList>
            <person name="Naeem Raeece"/>
        </authorList>
    </citation>
    <scope>NUCLEOTIDE SEQUENCE [LARGE SCALE GENOMIC DNA]</scope>
</reference>
<dbReference type="Proteomes" id="UP000078560">
    <property type="component" value="Unassembled WGS sequence"/>
</dbReference>
<protein>
    <submittedName>
        <fullName evidence="1">PIR Superfamily Protein</fullName>
    </submittedName>
</protein>
<evidence type="ECO:0000313" key="2">
    <source>
        <dbReference type="Proteomes" id="UP000078560"/>
    </source>
</evidence>
<evidence type="ECO:0000313" key="1">
    <source>
        <dbReference type="EMBL" id="SBS93581.1"/>
    </source>
</evidence>
<dbReference type="EMBL" id="FLQU01001565">
    <property type="protein sequence ID" value="SBS93581.1"/>
    <property type="molecule type" value="Genomic_DNA"/>
</dbReference>
<name>A0A1A8WQH9_PLAOA</name>
<gene>
    <name evidence="1" type="ORF">POVCU2_0082210</name>
</gene>